<evidence type="ECO:0000256" key="7">
    <source>
        <dbReference type="ARBA" id="ARBA00023229"/>
    </source>
</evidence>
<organism evidence="13 14">
    <name type="scientific">Methylobrevis pamukkalensis</name>
    <dbReference type="NCBI Taxonomy" id="1439726"/>
    <lineage>
        <taxon>Bacteria</taxon>
        <taxon>Pseudomonadati</taxon>
        <taxon>Pseudomonadota</taxon>
        <taxon>Alphaproteobacteria</taxon>
        <taxon>Hyphomicrobiales</taxon>
        <taxon>Pleomorphomonadaceae</taxon>
        <taxon>Methylobrevis</taxon>
    </lineage>
</organism>
<feature type="binding site" evidence="9">
    <location>
        <position position="28"/>
    </location>
    <ligand>
        <name>NADPH</name>
        <dbReference type="ChEBI" id="CHEBI:57783"/>
    </ligand>
</feature>
<feature type="binding site" evidence="9">
    <location>
        <position position="212"/>
    </location>
    <ligand>
        <name>1-deoxy-D-xylulose 5-phosphate</name>
        <dbReference type="ChEBI" id="CHEBI:57792"/>
    </ligand>
</feature>
<evidence type="ECO:0000256" key="2">
    <source>
        <dbReference type="ARBA" id="ARBA00006825"/>
    </source>
</evidence>
<feature type="binding site" evidence="9">
    <location>
        <position position="53"/>
    </location>
    <ligand>
        <name>NADPH</name>
        <dbReference type="ChEBI" id="CHEBI:57783"/>
    </ligand>
</feature>
<dbReference type="Gene3D" id="3.40.50.720">
    <property type="entry name" value="NAD(P)-binding Rossmann-like Domain"/>
    <property type="match status" value="1"/>
</dbReference>
<feature type="binding site" evidence="9">
    <location>
        <position position="230"/>
    </location>
    <ligand>
        <name>1-deoxy-D-xylulose 5-phosphate</name>
        <dbReference type="ChEBI" id="CHEBI:57792"/>
    </ligand>
</feature>
<feature type="binding site" evidence="9">
    <location>
        <position position="231"/>
    </location>
    <ligand>
        <name>1-deoxy-D-xylulose 5-phosphate</name>
        <dbReference type="ChEBI" id="CHEBI:57792"/>
    </ligand>
</feature>
<feature type="binding site" evidence="9">
    <location>
        <position position="234"/>
    </location>
    <ligand>
        <name>Mn(2+)</name>
        <dbReference type="ChEBI" id="CHEBI:29035"/>
    </ligand>
</feature>
<dbReference type="NCBIfam" id="TIGR00243">
    <property type="entry name" value="Dxr"/>
    <property type="match status" value="1"/>
</dbReference>
<keyword evidence="4 9" id="KW-0521">NADP</keyword>
<dbReference type="GO" id="GO:0051484">
    <property type="term" value="P:isopentenyl diphosphate biosynthetic process, methylerythritol 4-phosphate pathway involved in terpenoid biosynthetic process"/>
    <property type="evidence" value="ECO:0007669"/>
    <property type="project" value="TreeGrafter"/>
</dbReference>
<evidence type="ECO:0000256" key="9">
    <source>
        <dbReference type="HAMAP-Rule" id="MF_00183"/>
    </source>
</evidence>
<feature type="binding site" evidence="9">
    <location>
        <position position="164"/>
    </location>
    <ligand>
        <name>1-deoxy-D-xylulose 5-phosphate</name>
        <dbReference type="ChEBI" id="CHEBI:57792"/>
    </ligand>
</feature>
<dbReference type="GO" id="GO:0016853">
    <property type="term" value="F:isomerase activity"/>
    <property type="evidence" value="ECO:0007669"/>
    <property type="project" value="UniProtKB-KW"/>
</dbReference>
<accession>A0A1E3H5R6</accession>
<dbReference type="InterPro" id="IPR026877">
    <property type="entry name" value="DXPR_C"/>
</dbReference>
<dbReference type="GO" id="GO:0070402">
    <property type="term" value="F:NADPH binding"/>
    <property type="evidence" value="ECO:0007669"/>
    <property type="project" value="InterPro"/>
</dbReference>
<dbReference type="Proteomes" id="UP000094622">
    <property type="component" value="Unassembled WGS sequence"/>
</dbReference>
<keyword evidence="9" id="KW-0460">Magnesium</keyword>
<feature type="domain" description="1-deoxy-D-xylulose 5-phosphate reductoisomerase C-terminal" evidence="11">
    <location>
        <begin position="159"/>
        <end position="242"/>
    </location>
</feature>
<dbReference type="GO" id="GO:0030145">
    <property type="term" value="F:manganese ion binding"/>
    <property type="evidence" value="ECO:0007669"/>
    <property type="project" value="TreeGrafter"/>
</dbReference>
<comment type="catalytic activity">
    <reaction evidence="8">
        <text>2-C-methyl-D-erythritol 4-phosphate + NADP(+) = 1-deoxy-D-xylulose 5-phosphate + NADPH + H(+)</text>
        <dbReference type="Rhea" id="RHEA:13717"/>
        <dbReference type="ChEBI" id="CHEBI:15378"/>
        <dbReference type="ChEBI" id="CHEBI:57783"/>
        <dbReference type="ChEBI" id="CHEBI:57792"/>
        <dbReference type="ChEBI" id="CHEBI:58262"/>
        <dbReference type="ChEBI" id="CHEBI:58349"/>
        <dbReference type="EC" id="1.1.1.267"/>
    </reaction>
    <physiologicalReaction direction="right-to-left" evidence="8">
        <dbReference type="Rhea" id="RHEA:13719"/>
    </physiologicalReaction>
</comment>
<name>A0A1E3H5R6_9HYPH</name>
<evidence type="ECO:0000256" key="5">
    <source>
        <dbReference type="ARBA" id="ARBA00023002"/>
    </source>
</evidence>
<dbReference type="InterPro" id="IPR036169">
    <property type="entry name" value="DXPR_C_sf"/>
</dbReference>
<feature type="binding site" evidence="9">
    <location>
        <position position="26"/>
    </location>
    <ligand>
        <name>NADPH</name>
        <dbReference type="ChEBI" id="CHEBI:57783"/>
    </ligand>
</feature>
<dbReference type="FunFam" id="3.40.50.720:FF:000045">
    <property type="entry name" value="1-deoxy-D-xylulose 5-phosphate reductoisomerase"/>
    <property type="match status" value="1"/>
</dbReference>
<sequence>MVSGAEEAGDSRGAGPRRRITVLGATGSVGRSTCDLLARDPERFAVEALTANRDVAALADLAISLRARATAIADPAVWPELRDRLAGTGIEALGGPEGVIEAASRPADIVVSAIVGAAGLAPTLAALRSAPTVALANKECLVCAGAFFMDSARRAGATVLPVDSEHNAIFQVLEEANRDFVEEIVLTASGGPFRGFTREQLRHVTRQQALRHPKWSMGAKITIDSATLMNKGLELIEAHHLFAVPAERLGVLVHPQSVVHGLVRYRDGSLLAQLGSPDMRTPIACCLAWPARMAAPVAPLDLARLGTLTFEAPDRETFPCLGLAEAAMARGGGAATVLNAANEVAVAEFLADRLGYLQIAAVVEETLSACESRGLSAVPASLDDALDLDAAARHKALEAVTPSRARRGDSQCVFPLPNLSRTDKICEGF</sequence>
<dbReference type="Pfam" id="PF08436">
    <property type="entry name" value="DXP_redisom_C"/>
    <property type="match status" value="1"/>
</dbReference>
<dbReference type="AlphaFoldDB" id="A0A1E3H5R6"/>
<dbReference type="Pfam" id="PF02670">
    <property type="entry name" value="DXP_reductoisom"/>
    <property type="match status" value="1"/>
</dbReference>
<evidence type="ECO:0000256" key="4">
    <source>
        <dbReference type="ARBA" id="ARBA00022857"/>
    </source>
</evidence>
<gene>
    <name evidence="9 13" type="primary">dxr</name>
    <name evidence="13" type="ORF">A6302_01518</name>
</gene>
<comment type="similarity">
    <text evidence="2 9">Belongs to the DXR family.</text>
</comment>
<keyword evidence="13" id="KW-0413">Isomerase</keyword>
<comment type="caution">
    <text evidence="9">Lacks conserved residue(s) required for the propagation of feature annotation.</text>
</comment>
<keyword evidence="14" id="KW-1185">Reference proteome</keyword>
<protein>
    <recommendedName>
        <fullName evidence="9">1-deoxy-D-xylulose 5-phosphate reductoisomerase</fullName>
        <shortName evidence="9">DXP reductoisomerase</shortName>
        <ecNumber evidence="9">1.1.1.267</ecNumber>
    </recommendedName>
    <alternativeName>
        <fullName evidence="9">1-deoxyxylulose-5-phosphate reductoisomerase</fullName>
    </alternativeName>
    <alternativeName>
        <fullName evidence="9">2-C-methyl-D-erythritol 4-phosphate synthase</fullName>
    </alternativeName>
</protein>
<keyword evidence="3 9" id="KW-0479">Metal-binding</keyword>
<feature type="binding site" evidence="9">
    <location>
        <position position="189"/>
    </location>
    <ligand>
        <name>1-deoxy-D-xylulose 5-phosphate</name>
        <dbReference type="ChEBI" id="CHEBI:57792"/>
    </ligand>
</feature>
<evidence type="ECO:0000256" key="3">
    <source>
        <dbReference type="ARBA" id="ARBA00022723"/>
    </source>
</evidence>
<evidence type="ECO:0000256" key="6">
    <source>
        <dbReference type="ARBA" id="ARBA00023211"/>
    </source>
</evidence>
<dbReference type="SUPFAM" id="SSF69055">
    <property type="entry name" value="1-deoxy-D-xylulose-5-phosphate reductoisomerase, C-terminal domain"/>
    <property type="match status" value="1"/>
</dbReference>
<evidence type="ECO:0000259" key="10">
    <source>
        <dbReference type="Pfam" id="PF02670"/>
    </source>
</evidence>
<comment type="caution">
    <text evidence="13">The sequence shown here is derived from an EMBL/GenBank/DDBJ whole genome shotgun (WGS) entry which is preliminary data.</text>
</comment>
<evidence type="ECO:0000259" key="12">
    <source>
        <dbReference type="Pfam" id="PF13288"/>
    </source>
</evidence>
<dbReference type="Gene3D" id="1.10.1740.10">
    <property type="match status" value="1"/>
</dbReference>
<evidence type="ECO:0000259" key="11">
    <source>
        <dbReference type="Pfam" id="PF08436"/>
    </source>
</evidence>
<dbReference type="GO" id="GO:0030604">
    <property type="term" value="F:1-deoxy-D-xylulose-5-phosphate reductoisomerase activity"/>
    <property type="evidence" value="ECO:0007669"/>
    <property type="project" value="UniProtKB-UniRule"/>
</dbReference>
<feature type="domain" description="DXP reductoisomerase C-terminal" evidence="12">
    <location>
        <begin position="274"/>
        <end position="394"/>
    </location>
</feature>
<proteinExistence type="inferred from homology"/>
<dbReference type="PATRIC" id="fig|1439726.3.peg.1598"/>
<feature type="binding site" evidence="9">
    <location>
        <position position="165"/>
    </location>
    <ligand>
        <name>1-deoxy-D-xylulose 5-phosphate</name>
        <dbReference type="ChEBI" id="CHEBI:57792"/>
    </ligand>
</feature>
<feature type="binding site" evidence="9">
    <location>
        <position position="137"/>
    </location>
    <ligand>
        <name>NADPH</name>
        <dbReference type="ChEBI" id="CHEBI:57783"/>
    </ligand>
</feature>
<dbReference type="Pfam" id="PF13288">
    <property type="entry name" value="DXPR_C"/>
    <property type="match status" value="1"/>
</dbReference>
<comment type="cofactor">
    <cofactor evidence="9">
        <name>Mg(2+)</name>
        <dbReference type="ChEBI" id="CHEBI:18420"/>
    </cofactor>
    <cofactor evidence="9">
        <name>Mn(2+)</name>
        <dbReference type="ChEBI" id="CHEBI:29035"/>
    </cofactor>
</comment>
<feature type="domain" description="1-deoxy-D-xylulose 5-phosphate reductoisomerase N-terminal" evidence="10">
    <location>
        <begin position="20"/>
        <end position="145"/>
    </location>
</feature>
<dbReference type="OrthoDB" id="9806546at2"/>
<dbReference type="InterPro" id="IPR013644">
    <property type="entry name" value="DXP_reductoisomerase_C"/>
</dbReference>
<dbReference type="PANTHER" id="PTHR30525:SF0">
    <property type="entry name" value="1-DEOXY-D-XYLULOSE 5-PHOSPHATE REDUCTOISOMERASE, CHLOROPLASTIC"/>
    <property type="match status" value="1"/>
</dbReference>
<dbReference type="PANTHER" id="PTHR30525">
    <property type="entry name" value="1-DEOXY-D-XYLULOSE 5-PHOSPHATE REDUCTOISOMERASE"/>
    <property type="match status" value="1"/>
</dbReference>
<evidence type="ECO:0000313" key="14">
    <source>
        <dbReference type="Proteomes" id="UP000094622"/>
    </source>
</evidence>
<dbReference type="InterPro" id="IPR003821">
    <property type="entry name" value="DXP_reductoisomerase"/>
</dbReference>
<evidence type="ECO:0000256" key="8">
    <source>
        <dbReference type="ARBA" id="ARBA00048543"/>
    </source>
</evidence>
<evidence type="ECO:0000256" key="1">
    <source>
        <dbReference type="ARBA" id="ARBA00005094"/>
    </source>
</evidence>
<dbReference type="RefSeq" id="WP_069306410.1">
    <property type="nucleotide sequence ID" value="NZ_MCRJ01000028.1"/>
</dbReference>
<feature type="binding site" evidence="9">
    <location>
        <position position="234"/>
    </location>
    <ligand>
        <name>1-deoxy-D-xylulose 5-phosphate</name>
        <dbReference type="ChEBI" id="CHEBI:57792"/>
    </ligand>
</feature>
<feature type="binding site" evidence="9">
    <location>
        <position position="218"/>
    </location>
    <ligand>
        <name>NADPH</name>
        <dbReference type="ChEBI" id="CHEBI:57783"/>
    </ligand>
</feature>
<dbReference type="UniPathway" id="UPA00056">
    <property type="reaction ID" value="UER00092"/>
</dbReference>
<dbReference type="PIRSF" id="PIRSF006205">
    <property type="entry name" value="Dxp_reductismrs"/>
    <property type="match status" value="1"/>
</dbReference>
<comment type="function">
    <text evidence="9">Catalyzes the NADPH-dependent rearrangement and reduction of 1-deoxy-D-xylulose-5-phosphate (DXP) to 2-C-methyl-D-erythritol 4-phosphate (MEP).</text>
</comment>
<dbReference type="InterPro" id="IPR013512">
    <property type="entry name" value="DXP_reductoisomerase_N"/>
</dbReference>
<keyword evidence="6 9" id="KW-0464">Manganese</keyword>
<feature type="binding site" evidence="9">
    <location>
        <position position="165"/>
    </location>
    <ligand>
        <name>Mn(2+)</name>
        <dbReference type="ChEBI" id="CHEBI:29035"/>
    </ligand>
</feature>
<feature type="binding site" evidence="9">
    <location>
        <position position="163"/>
    </location>
    <ligand>
        <name>Mn(2+)</name>
        <dbReference type="ChEBI" id="CHEBI:29035"/>
    </ligand>
</feature>
<dbReference type="HAMAP" id="MF_00183">
    <property type="entry name" value="DXP_reductoisom"/>
    <property type="match status" value="1"/>
</dbReference>
<comment type="pathway">
    <text evidence="1 9">Isoprenoid biosynthesis; isopentenyl diphosphate biosynthesis via DXP pathway; isopentenyl diphosphate from 1-deoxy-D-xylulose 5-phosphate: step 1/6.</text>
</comment>
<dbReference type="EC" id="1.1.1.267" evidence="9"/>
<feature type="binding site" evidence="9">
    <location>
        <position position="138"/>
    </location>
    <ligand>
        <name>1-deoxy-D-xylulose 5-phosphate</name>
        <dbReference type="ChEBI" id="CHEBI:57792"/>
    </ligand>
</feature>
<feature type="binding site" evidence="9">
    <location>
        <position position="139"/>
    </location>
    <ligand>
        <name>NADPH</name>
        <dbReference type="ChEBI" id="CHEBI:57783"/>
    </ligand>
</feature>
<keyword evidence="5 9" id="KW-0560">Oxidoreductase</keyword>
<dbReference type="SUPFAM" id="SSF55347">
    <property type="entry name" value="Glyceraldehyde-3-phosphate dehydrogenase-like, C-terminal domain"/>
    <property type="match status" value="1"/>
</dbReference>
<dbReference type="EMBL" id="MCRJ01000028">
    <property type="protein sequence ID" value="ODN71146.1"/>
    <property type="molecule type" value="Genomic_DNA"/>
</dbReference>
<feature type="binding site" evidence="9">
    <location>
        <position position="27"/>
    </location>
    <ligand>
        <name>NADPH</name>
        <dbReference type="ChEBI" id="CHEBI:57783"/>
    </ligand>
</feature>
<reference evidence="13 14" key="1">
    <citation type="submission" date="2016-07" db="EMBL/GenBank/DDBJ databases">
        <title>Draft Genome Sequence of Methylobrevis pamukkalensis PK2.</title>
        <authorList>
            <person name="Vasilenko O.V."/>
            <person name="Doronina N.V."/>
            <person name="Shmareva M.N."/>
            <person name="Tarlachkov S.V."/>
            <person name="Mustakhimov I."/>
            <person name="Trotsenko Y.A."/>
        </authorList>
    </citation>
    <scope>NUCLEOTIDE SEQUENCE [LARGE SCALE GENOMIC DNA]</scope>
    <source>
        <strain evidence="13 14">PK2</strain>
    </source>
</reference>
<keyword evidence="7 9" id="KW-0414">Isoprene biosynthesis</keyword>
<feature type="binding site" evidence="9">
    <location>
        <position position="225"/>
    </location>
    <ligand>
        <name>1-deoxy-D-xylulose 5-phosphate</name>
        <dbReference type="ChEBI" id="CHEBI:57792"/>
    </ligand>
</feature>
<feature type="binding site" evidence="9">
    <location>
        <position position="29"/>
    </location>
    <ligand>
        <name>NADPH</name>
        <dbReference type="ChEBI" id="CHEBI:57783"/>
    </ligand>
</feature>
<dbReference type="InterPro" id="IPR036291">
    <property type="entry name" value="NAD(P)-bd_dom_sf"/>
</dbReference>
<evidence type="ECO:0000313" key="13">
    <source>
        <dbReference type="EMBL" id="ODN71146.1"/>
    </source>
</evidence>
<dbReference type="SUPFAM" id="SSF51735">
    <property type="entry name" value="NAD(P)-binding Rossmann-fold domains"/>
    <property type="match status" value="1"/>
</dbReference>